<gene>
    <name evidence="4" type="ORF">SAMN05661109_01355</name>
</gene>
<evidence type="ECO:0000256" key="1">
    <source>
        <dbReference type="SAM" id="MobiDB-lite"/>
    </source>
</evidence>
<dbReference type="EMBL" id="FOGQ01000005">
    <property type="protein sequence ID" value="SER93389.1"/>
    <property type="molecule type" value="Genomic_DNA"/>
</dbReference>
<dbReference type="PANTHER" id="PTHR35788:SF1">
    <property type="entry name" value="EXPORTED PROTEIN"/>
    <property type="match status" value="1"/>
</dbReference>
<dbReference type="PANTHER" id="PTHR35788">
    <property type="entry name" value="EXPORTED PROTEIN-RELATED"/>
    <property type="match status" value="1"/>
</dbReference>
<reference evidence="5" key="1">
    <citation type="submission" date="2016-10" db="EMBL/GenBank/DDBJ databases">
        <authorList>
            <person name="Varghese N."/>
            <person name="Submissions S."/>
        </authorList>
    </citation>
    <scope>NUCLEOTIDE SEQUENCE [LARGE SCALE GENOMIC DNA]</scope>
    <source>
        <strain evidence="5">DSM 20524</strain>
    </source>
</reference>
<organism evidence="4 5">
    <name type="scientific">Corynebacterium cystitidis DSM 20524</name>
    <dbReference type="NCBI Taxonomy" id="1121357"/>
    <lineage>
        <taxon>Bacteria</taxon>
        <taxon>Bacillati</taxon>
        <taxon>Actinomycetota</taxon>
        <taxon>Actinomycetes</taxon>
        <taxon>Mycobacteriales</taxon>
        <taxon>Corynebacteriaceae</taxon>
        <taxon>Corynebacterium</taxon>
    </lineage>
</organism>
<evidence type="ECO:0000313" key="4">
    <source>
        <dbReference type="EMBL" id="SER93389.1"/>
    </source>
</evidence>
<dbReference type="AlphaFoldDB" id="A0A1H9T9B3"/>
<keyword evidence="2" id="KW-1133">Transmembrane helix</keyword>
<proteinExistence type="predicted"/>
<dbReference type="Pfam" id="PF04294">
    <property type="entry name" value="VanW"/>
    <property type="match status" value="1"/>
</dbReference>
<keyword evidence="5" id="KW-1185">Reference proteome</keyword>
<dbReference type="InterPro" id="IPR052913">
    <property type="entry name" value="Glycopeptide_resist_protein"/>
</dbReference>
<feature type="domain" description="YoaR-like putative peptidoglycan binding" evidence="3">
    <location>
        <begin position="111"/>
        <end position="205"/>
    </location>
</feature>
<feature type="region of interest" description="Disordered" evidence="1">
    <location>
        <begin position="522"/>
        <end position="543"/>
    </location>
</feature>
<evidence type="ECO:0000256" key="2">
    <source>
        <dbReference type="SAM" id="Phobius"/>
    </source>
</evidence>
<evidence type="ECO:0000259" key="3">
    <source>
        <dbReference type="Pfam" id="PF12229"/>
    </source>
</evidence>
<evidence type="ECO:0000313" key="5">
    <source>
        <dbReference type="Proteomes" id="UP000198929"/>
    </source>
</evidence>
<protein>
    <submittedName>
        <fullName evidence="4">Vancomycin resistance protein YoaR, contains peptidoglycan-binding and VanW domains</fullName>
    </submittedName>
</protein>
<name>A0A1H9T9B3_9CORY</name>
<dbReference type="InterPro" id="IPR022029">
    <property type="entry name" value="YoaR-like_PG-bd"/>
</dbReference>
<keyword evidence="2" id="KW-0472">Membrane</keyword>
<dbReference type="InterPro" id="IPR007391">
    <property type="entry name" value="Vancomycin_resist_VanW"/>
</dbReference>
<feature type="transmembrane region" description="Helical" evidence="2">
    <location>
        <begin position="34"/>
        <end position="52"/>
    </location>
</feature>
<dbReference type="STRING" id="1121357.SAMN05661109_01355"/>
<keyword evidence="2" id="KW-0812">Transmembrane</keyword>
<sequence length="578" mass="60774">MKVRPASNLACQGDTLVVVSSTSTSASKNRAGKITSGVIIGVFAVLVAIYVADLVINKDNVPRGTAVGGVEIGGMSHEDAVSTLTRELGDKASAPVTVSAAGLSSEIIPANAGLDIDWEATVAQAGKESKNPFTRLWGIFTTQEVDVVPTVDEAALNPELDRVEHELSAEPADGALHINAGNVEIQNPVLGQTVDRAELHERVTQGWLNPNGVEVEAQEVQPVINSDVLTAAAEGPAAKATSGPLHVAGRDNVTAEIPVERIGEVVTFPNVDGRIETQVNTEAAQAIFAEQLAGTEVKMVNASYNSDGSVNPHSDGLQIDWETTMDNFPERVLGDAERTWEATYEDAPATFTTAMAESATYDEVVGEFTTSGYSPSSGHNIALTAQMVNGAVVGPGETFSLNGHTGPRGAAQGFVESGIIIDGRAGEAVGGGISQFATTLYNAYYFAGMTDITHTPHSYYISRYPAGREATIYDGAIDLVFRNDSKHPVRIEASAGGGSVTVRLMGVKTVQVESINGGRWAHTKPQPRTVSGGDCIPSGGAPGFTTSDTRIIRDLNGKEISRETQTTVYDPQPIVRCS</sequence>
<feature type="domain" description="YoaR-like putative peptidoglycan binding" evidence="3">
    <location>
        <begin position="261"/>
        <end position="338"/>
    </location>
</feature>
<dbReference type="Pfam" id="PF12229">
    <property type="entry name" value="PG_binding_4"/>
    <property type="match status" value="2"/>
</dbReference>
<dbReference type="Proteomes" id="UP000198929">
    <property type="component" value="Unassembled WGS sequence"/>
</dbReference>
<accession>A0A1H9T9B3</accession>